<gene>
    <name evidence="1" type="ORF">AVEN_243392_1</name>
</gene>
<dbReference type="EMBL" id="BGPR01028767">
    <property type="protein sequence ID" value="GBO00133.1"/>
    <property type="molecule type" value="Genomic_DNA"/>
</dbReference>
<accession>A0A4Y2THM5</accession>
<name>A0A4Y2THM5_ARAVE</name>
<reference evidence="1 2" key="1">
    <citation type="journal article" date="2019" name="Sci. Rep.">
        <title>Orb-weaving spider Araneus ventricosus genome elucidates the spidroin gene catalogue.</title>
        <authorList>
            <person name="Kono N."/>
            <person name="Nakamura H."/>
            <person name="Ohtoshi R."/>
            <person name="Moran D.A.P."/>
            <person name="Shinohara A."/>
            <person name="Yoshida Y."/>
            <person name="Fujiwara M."/>
            <person name="Mori M."/>
            <person name="Tomita M."/>
            <person name="Arakawa K."/>
        </authorList>
    </citation>
    <scope>NUCLEOTIDE SEQUENCE [LARGE SCALE GENOMIC DNA]</scope>
</reference>
<evidence type="ECO:0000313" key="1">
    <source>
        <dbReference type="EMBL" id="GBO00133.1"/>
    </source>
</evidence>
<evidence type="ECO:0000313" key="2">
    <source>
        <dbReference type="Proteomes" id="UP000499080"/>
    </source>
</evidence>
<organism evidence="1 2">
    <name type="scientific">Araneus ventricosus</name>
    <name type="common">Orbweaver spider</name>
    <name type="synonym">Epeira ventricosa</name>
    <dbReference type="NCBI Taxonomy" id="182803"/>
    <lineage>
        <taxon>Eukaryota</taxon>
        <taxon>Metazoa</taxon>
        <taxon>Ecdysozoa</taxon>
        <taxon>Arthropoda</taxon>
        <taxon>Chelicerata</taxon>
        <taxon>Arachnida</taxon>
        <taxon>Araneae</taxon>
        <taxon>Araneomorphae</taxon>
        <taxon>Entelegynae</taxon>
        <taxon>Araneoidea</taxon>
        <taxon>Araneidae</taxon>
        <taxon>Araneus</taxon>
    </lineage>
</organism>
<keyword evidence="2" id="KW-1185">Reference proteome</keyword>
<sequence length="111" mass="12479">MLNTSRQDLWQWGLIFHLSADPPRITCCQQLLTPSDVYRVFSSFTTSLCVLFGKWKKREASSAASVSDRDKAARNWKLILSTSPYASSASPSPPWKWISPLQNPACCHDCS</sequence>
<comment type="caution">
    <text evidence="1">The sequence shown here is derived from an EMBL/GenBank/DDBJ whole genome shotgun (WGS) entry which is preliminary data.</text>
</comment>
<dbReference type="Proteomes" id="UP000499080">
    <property type="component" value="Unassembled WGS sequence"/>
</dbReference>
<protein>
    <submittedName>
        <fullName evidence="1">Uncharacterized protein</fullName>
    </submittedName>
</protein>
<proteinExistence type="predicted"/>
<dbReference type="AlphaFoldDB" id="A0A4Y2THM5"/>